<keyword evidence="4" id="KW-0503">Monooxygenase</keyword>
<feature type="transmembrane region" description="Helical" evidence="5">
    <location>
        <begin position="49"/>
        <end position="73"/>
    </location>
</feature>
<gene>
    <name evidence="7" type="ORF">B0A54_09254</name>
</gene>
<reference evidence="7 8" key="1">
    <citation type="submission" date="2017-03" db="EMBL/GenBank/DDBJ databases">
        <title>Genomes of endolithic fungi from Antarctica.</title>
        <authorList>
            <person name="Coleine C."/>
            <person name="Masonjones S."/>
            <person name="Stajich J.E."/>
        </authorList>
    </citation>
    <scope>NUCLEOTIDE SEQUENCE [LARGE SCALE GENOMIC DNA]</scope>
    <source>
        <strain evidence="7 8">CCFEE 5311</strain>
    </source>
</reference>
<dbReference type="EMBL" id="NAJP01000046">
    <property type="protein sequence ID" value="TKA38314.1"/>
    <property type="molecule type" value="Genomic_DNA"/>
</dbReference>
<feature type="domain" description="FAD-binding" evidence="6">
    <location>
        <begin position="353"/>
        <end position="396"/>
    </location>
</feature>
<protein>
    <recommendedName>
        <fullName evidence="6">FAD-binding domain-containing protein</fullName>
    </recommendedName>
</protein>
<proteinExistence type="predicted"/>
<dbReference type="Proteomes" id="UP000310066">
    <property type="component" value="Unassembled WGS sequence"/>
</dbReference>
<keyword evidence="5" id="KW-1133">Transmembrane helix</keyword>
<dbReference type="Pfam" id="PF01494">
    <property type="entry name" value="FAD_binding_3"/>
    <property type="match status" value="2"/>
</dbReference>
<organism evidence="7 8">
    <name type="scientific">Friedmanniomyces endolithicus</name>
    <dbReference type="NCBI Taxonomy" id="329885"/>
    <lineage>
        <taxon>Eukaryota</taxon>
        <taxon>Fungi</taxon>
        <taxon>Dikarya</taxon>
        <taxon>Ascomycota</taxon>
        <taxon>Pezizomycotina</taxon>
        <taxon>Dothideomycetes</taxon>
        <taxon>Dothideomycetidae</taxon>
        <taxon>Mycosphaerellales</taxon>
        <taxon>Teratosphaeriaceae</taxon>
        <taxon>Friedmanniomyces</taxon>
    </lineage>
</organism>
<comment type="caution">
    <text evidence="7">The sequence shown here is derived from an EMBL/GenBank/DDBJ whole genome shotgun (WGS) entry which is preliminary data.</text>
</comment>
<dbReference type="Gene3D" id="3.50.50.60">
    <property type="entry name" value="FAD/NAD(P)-binding domain"/>
    <property type="match status" value="1"/>
</dbReference>
<dbReference type="GO" id="GO:0004497">
    <property type="term" value="F:monooxygenase activity"/>
    <property type="evidence" value="ECO:0007669"/>
    <property type="project" value="UniProtKB-KW"/>
</dbReference>
<keyword evidence="5" id="KW-0472">Membrane</keyword>
<evidence type="ECO:0000313" key="8">
    <source>
        <dbReference type="Proteomes" id="UP000310066"/>
    </source>
</evidence>
<evidence type="ECO:0000256" key="4">
    <source>
        <dbReference type="ARBA" id="ARBA00023033"/>
    </source>
</evidence>
<dbReference type="STRING" id="329885.A0A4U0UR00"/>
<dbReference type="AlphaFoldDB" id="A0A4U0UR00"/>
<dbReference type="PRINTS" id="PR00420">
    <property type="entry name" value="RNGMNOXGNASE"/>
</dbReference>
<name>A0A4U0UR00_9PEZI</name>
<dbReference type="PANTHER" id="PTHR46972">
    <property type="entry name" value="MONOOXYGENASE ASQM-RELATED"/>
    <property type="match status" value="1"/>
</dbReference>
<feature type="domain" description="FAD-binding" evidence="6">
    <location>
        <begin position="60"/>
        <end position="225"/>
    </location>
</feature>
<keyword evidence="1" id="KW-0285">Flavoprotein</keyword>
<keyword evidence="3" id="KW-0560">Oxidoreductase</keyword>
<keyword evidence="5" id="KW-0812">Transmembrane</keyword>
<dbReference type="PANTHER" id="PTHR46972:SF1">
    <property type="entry name" value="FAD DEPENDENT OXIDOREDUCTASE DOMAIN-CONTAINING PROTEIN"/>
    <property type="match status" value="1"/>
</dbReference>
<evidence type="ECO:0000256" key="2">
    <source>
        <dbReference type="ARBA" id="ARBA00022827"/>
    </source>
</evidence>
<evidence type="ECO:0000256" key="5">
    <source>
        <dbReference type="SAM" id="Phobius"/>
    </source>
</evidence>
<evidence type="ECO:0000256" key="1">
    <source>
        <dbReference type="ARBA" id="ARBA00022630"/>
    </source>
</evidence>
<sequence>MFKSIYRWSQLHLSSFPVSSYLITPRNATNKIHHNRLQPDQPRPVFRSAFAIMVAAVPPIVILGAGPAGLVLARILNLHCIPYTIFERDASPASFSKWGGTLDIHHNTGQVALAEAGLLDDFKRIARYDAQVLKIADRHANIMLDVSGSDDEKRPEIDRRDLRDLLLKAVPDEHIRWGSKVAKVEREEDGSMTVLLAEGGKAVGGFKLVVGADGAWSKARSLVTAAKPMYAGNTFFTTSVSISSPYHDTISSLVGPGMFLTCDSGHQIIAQRLADGSYQINISLPVTEGWATSSTGAALIAKPQALREFLLQFYADWAPTATDLIRKSDGAFRPWPLYSLPLEAASWKSVPGLTLVGDAAHLEIPDGEGVNRALTDGVSLARRIAAHYCGSGDDDGKDGDLDAAVREYEAEMLPRVRREREENKTKVMLLWAPDAPNSFVEAVMGGHVGQE</sequence>
<dbReference type="InterPro" id="IPR002938">
    <property type="entry name" value="FAD-bd"/>
</dbReference>
<accession>A0A4U0UR00</accession>
<dbReference type="GO" id="GO:0071949">
    <property type="term" value="F:FAD binding"/>
    <property type="evidence" value="ECO:0007669"/>
    <property type="project" value="InterPro"/>
</dbReference>
<keyword evidence="2" id="KW-0274">FAD</keyword>
<dbReference type="SUPFAM" id="SSF51905">
    <property type="entry name" value="FAD/NAD(P)-binding domain"/>
    <property type="match status" value="1"/>
</dbReference>
<dbReference type="OrthoDB" id="655030at2759"/>
<evidence type="ECO:0000259" key="6">
    <source>
        <dbReference type="Pfam" id="PF01494"/>
    </source>
</evidence>
<dbReference type="InterPro" id="IPR036188">
    <property type="entry name" value="FAD/NAD-bd_sf"/>
</dbReference>
<evidence type="ECO:0000256" key="3">
    <source>
        <dbReference type="ARBA" id="ARBA00023002"/>
    </source>
</evidence>
<evidence type="ECO:0000313" key="7">
    <source>
        <dbReference type="EMBL" id="TKA38314.1"/>
    </source>
</evidence>